<sequence>MRIERIDIGAFGPLRDTSLRLDGPVTLLYGPNEAGKSSVLEFIRAVLFGFQTRSGAGRYAPDPAVIQGGTLTLVTGEGDRIRVERWDRSAERKGRAAASGYVKVRFPDGTMGGERELSELVGGMTPDVFQHVFAFGLSELQELGTLQNEEVSGFLYSAGLGISGSAIRTAQRKLTQEMEQLYRPRGRTPLVNLALQRLADAEERLRASRRQSGKYEALLQEERQASERCGELEEELGELQRRSGELERLRQAGPHAVRYAAAGDELEGLPDGLEQVPEDALAREEALESDRERIAAEQDRLVLQRQEQETALAGLEADREDRERLLSDQPETAALLERLAGYEETLRQRAEALGEADQQDAELERLLRRISPEWTTATLDRLPSTVLLKEQAAEFREDWRSWKQEQALLDTEHLRISREAALEGTDDPSPGEPGRIEAALERLTAARRLLAEWREAQRELRYAGQRLHDLERIAGAGTGTGQAGQTAQETASDGRAVLVGLLAAAVVIPGVLFLMKEPVAAAVAFVLLGALGLVRALGRLRKRGQAQRSAAGRGGRMRQPGDGGQMDVAASLGPLQAHAAELEARLSAELSALERLGWAYGPAESAAAREEAADGGEPPAARWAAPPASEPEAYGAAGLRPRSTASGRKATAAPDGSRTVRAAAAGASAPPRQHEDIEP</sequence>
<dbReference type="Proteomes" id="UP001469365">
    <property type="component" value="Unassembled WGS sequence"/>
</dbReference>
<comment type="caution">
    <text evidence="5">The sequence shown here is derived from an EMBL/GenBank/DDBJ whole genome shotgun (WGS) entry which is preliminary data.</text>
</comment>
<organism evidence="5 6">
    <name type="scientific">Paenibacillus filicis</name>
    <dbReference type="NCBI Taxonomy" id="669464"/>
    <lineage>
        <taxon>Bacteria</taxon>
        <taxon>Bacillati</taxon>
        <taxon>Bacillota</taxon>
        <taxon>Bacilli</taxon>
        <taxon>Bacillales</taxon>
        <taxon>Paenibacillaceae</taxon>
        <taxon>Paenibacillus</taxon>
    </lineage>
</organism>
<gene>
    <name evidence="5" type="ORF">WMW72_00005</name>
</gene>
<keyword evidence="3" id="KW-0812">Transmembrane</keyword>
<feature type="transmembrane region" description="Helical" evidence="3">
    <location>
        <begin position="496"/>
        <end position="514"/>
    </location>
</feature>
<dbReference type="Gene3D" id="3.40.50.300">
    <property type="entry name" value="P-loop containing nucleotide triphosphate hydrolases"/>
    <property type="match status" value="1"/>
</dbReference>
<evidence type="ECO:0000259" key="4">
    <source>
        <dbReference type="Pfam" id="PF13514"/>
    </source>
</evidence>
<dbReference type="RefSeq" id="WP_341413349.1">
    <property type="nucleotide sequence ID" value="NZ_JBBPCC010000001.1"/>
</dbReference>
<dbReference type="SUPFAM" id="SSF52540">
    <property type="entry name" value="P-loop containing nucleoside triphosphate hydrolases"/>
    <property type="match status" value="1"/>
</dbReference>
<feature type="coiled-coil region" evidence="1">
    <location>
        <begin position="191"/>
        <end position="252"/>
    </location>
</feature>
<dbReference type="PANTHER" id="PTHR41259">
    <property type="entry name" value="DOUBLE-STRAND BREAK REPAIR RAD50 ATPASE, PUTATIVE-RELATED"/>
    <property type="match status" value="1"/>
</dbReference>
<accession>A0ABU9DE14</accession>
<feature type="domain" description="YhaN AAA" evidence="4">
    <location>
        <begin position="1"/>
        <end position="209"/>
    </location>
</feature>
<feature type="region of interest" description="Disordered" evidence="2">
    <location>
        <begin position="545"/>
        <end position="569"/>
    </location>
</feature>
<dbReference type="PANTHER" id="PTHR41259:SF1">
    <property type="entry name" value="DOUBLE-STRAND BREAK REPAIR RAD50 ATPASE, PUTATIVE-RELATED"/>
    <property type="match status" value="1"/>
</dbReference>
<feature type="transmembrane region" description="Helical" evidence="3">
    <location>
        <begin position="520"/>
        <end position="538"/>
    </location>
</feature>
<evidence type="ECO:0000313" key="6">
    <source>
        <dbReference type="Proteomes" id="UP001469365"/>
    </source>
</evidence>
<keyword evidence="3" id="KW-1133">Transmembrane helix</keyword>
<keyword evidence="3" id="KW-0472">Membrane</keyword>
<dbReference type="InterPro" id="IPR027417">
    <property type="entry name" value="P-loop_NTPase"/>
</dbReference>
<keyword evidence="1" id="KW-0175">Coiled coil</keyword>
<evidence type="ECO:0000256" key="2">
    <source>
        <dbReference type="SAM" id="MobiDB-lite"/>
    </source>
</evidence>
<feature type="non-terminal residue" evidence="5">
    <location>
        <position position="679"/>
    </location>
</feature>
<dbReference type="EMBL" id="JBBPCC010000001">
    <property type="protein sequence ID" value="MEK8126288.1"/>
    <property type="molecule type" value="Genomic_DNA"/>
</dbReference>
<dbReference type="InterPro" id="IPR038734">
    <property type="entry name" value="YhaN_AAA"/>
</dbReference>
<name>A0ABU9DE14_9BACL</name>
<protein>
    <submittedName>
        <fullName evidence="5">AAA family ATPase</fullName>
    </submittedName>
</protein>
<evidence type="ECO:0000256" key="3">
    <source>
        <dbReference type="SAM" id="Phobius"/>
    </source>
</evidence>
<proteinExistence type="predicted"/>
<evidence type="ECO:0000313" key="5">
    <source>
        <dbReference type="EMBL" id="MEK8126288.1"/>
    </source>
</evidence>
<evidence type="ECO:0000256" key="1">
    <source>
        <dbReference type="SAM" id="Coils"/>
    </source>
</evidence>
<feature type="compositionally biased region" description="Low complexity" evidence="2">
    <location>
        <begin position="615"/>
        <end position="638"/>
    </location>
</feature>
<feature type="region of interest" description="Disordered" evidence="2">
    <location>
        <begin position="608"/>
        <end position="679"/>
    </location>
</feature>
<dbReference type="Pfam" id="PF13514">
    <property type="entry name" value="AAA_27"/>
    <property type="match status" value="1"/>
</dbReference>
<keyword evidence="6" id="KW-1185">Reference proteome</keyword>
<reference evidence="5 6" key="1">
    <citation type="submission" date="2024-04" db="EMBL/GenBank/DDBJ databases">
        <title>draft genome sequnece of Paenibacillus filicis.</title>
        <authorList>
            <person name="Kim D.-U."/>
        </authorList>
    </citation>
    <scope>NUCLEOTIDE SEQUENCE [LARGE SCALE GENOMIC DNA]</scope>
    <source>
        <strain evidence="5 6">KACC14197</strain>
    </source>
</reference>